<protein>
    <submittedName>
        <fullName evidence="3">Fungal lipase-like domain-containing protein</fullName>
    </submittedName>
</protein>
<gene>
    <name evidence="1" type="ORF">C1SCF055_LOCUS2807</name>
</gene>
<dbReference type="OrthoDB" id="444907at2759"/>
<evidence type="ECO:0000313" key="3">
    <source>
        <dbReference type="EMBL" id="CAL4761717.1"/>
    </source>
</evidence>
<comment type="caution">
    <text evidence="1">The sequence shown here is derived from an EMBL/GenBank/DDBJ whole genome shotgun (WGS) entry which is preliminary data.</text>
</comment>
<dbReference type="InterPro" id="IPR029058">
    <property type="entry name" value="AB_hydrolase_fold"/>
</dbReference>
<name>A0A9P1FH33_9DINO</name>
<reference evidence="2" key="2">
    <citation type="submission" date="2024-04" db="EMBL/GenBank/DDBJ databases">
        <authorList>
            <person name="Chen Y."/>
            <person name="Shah S."/>
            <person name="Dougan E. K."/>
            <person name="Thang M."/>
            <person name="Chan C."/>
        </authorList>
    </citation>
    <scope>NUCLEOTIDE SEQUENCE [LARGE SCALE GENOMIC DNA]</scope>
</reference>
<dbReference type="EMBL" id="CAMXCT010000132">
    <property type="protein sequence ID" value="CAI3974405.1"/>
    <property type="molecule type" value="Genomic_DNA"/>
</dbReference>
<reference evidence="1" key="1">
    <citation type="submission" date="2022-10" db="EMBL/GenBank/DDBJ databases">
        <authorList>
            <person name="Chen Y."/>
            <person name="Dougan E. K."/>
            <person name="Chan C."/>
            <person name="Rhodes N."/>
            <person name="Thang M."/>
        </authorList>
    </citation>
    <scope>NUCLEOTIDE SEQUENCE</scope>
</reference>
<proteinExistence type="predicted"/>
<dbReference type="EMBL" id="CAMXCT020000132">
    <property type="protein sequence ID" value="CAL1127780.1"/>
    <property type="molecule type" value="Genomic_DNA"/>
</dbReference>
<dbReference type="Proteomes" id="UP001152797">
    <property type="component" value="Unassembled WGS sequence"/>
</dbReference>
<evidence type="ECO:0000313" key="2">
    <source>
        <dbReference type="EMBL" id="CAL1127780.1"/>
    </source>
</evidence>
<organism evidence="1">
    <name type="scientific">Cladocopium goreaui</name>
    <dbReference type="NCBI Taxonomy" id="2562237"/>
    <lineage>
        <taxon>Eukaryota</taxon>
        <taxon>Sar</taxon>
        <taxon>Alveolata</taxon>
        <taxon>Dinophyceae</taxon>
        <taxon>Suessiales</taxon>
        <taxon>Symbiodiniaceae</taxon>
        <taxon>Cladocopium</taxon>
    </lineage>
</organism>
<sequence>MIDDCSTADESFVELQAILAGLPMHAIPHGDRSCGPEVFLSCRGPRKSQIDEGTCKRRVEAILSKAAREYPGHEHVLRQLEVEFASLDLVCFVDHRRRRLFAAVRGTDLSMNRWTTHEDMRSNMHLILGYNPPRAERALKEYLAVRSRFGRYVSFACGHSLGGAVVLFVARECEENPDTAFQRVDVFNTATSPLATPLVPFTTSTHFHRVKGDWASLALEQVELSHGQVHLHSPKESVPDKHVLLHFLPKKVDNADDQSCCLSESVDNRDCLSSTSISPPATCQEDGSAIQKVSKPAWWALLGSCALWPKGRNAWRCTWESKENPCSSGEALTLQLALNSYSD</sequence>
<accession>A0A9P1FH33</accession>
<evidence type="ECO:0000313" key="1">
    <source>
        <dbReference type="EMBL" id="CAI3974405.1"/>
    </source>
</evidence>
<dbReference type="SUPFAM" id="SSF53474">
    <property type="entry name" value="alpha/beta-Hydrolases"/>
    <property type="match status" value="1"/>
</dbReference>
<dbReference type="AlphaFoldDB" id="A0A9P1FH33"/>
<keyword evidence="4" id="KW-1185">Reference proteome</keyword>
<dbReference type="EMBL" id="CAMXCT030000132">
    <property type="protein sequence ID" value="CAL4761717.1"/>
    <property type="molecule type" value="Genomic_DNA"/>
</dbReference>
<evidence type="ECO:0000313" key="4">
    <source>
        <dbReference type="Proteomes" id="UP001152797"/>
    </source>
</evidence>
<dbReference type="Gene3D" id="3.40.50.1820">
    <property type="entry name" value="alpha/beta hydrolase"/>
    <property type="match status" value="1"/>
</dbReference>